<accession>A0A8H3M0Z0</accession>
<dbReference type="Proteomes" id="UP000615446">
    <property type="component" value="Unassembled WGS sequence"/>
</dbReference>
<dbReference type="OrthoDB" id="2308991at2759"/>
<protein>
    <submittedName>
        <fullName evidence="1">Uncharacterized protein</fullName>
    </submittedName>
</protein>
<sequence length="246" mass="28228">MTFCYSKIQPDLQYLPISRLSITITIRSSLNIYTSDFNDFHQPNSRIINAKKRKWNQSIYDINCYSEVPTKKVVSNELCFQQRPTENNALSLFELDLSTLCPGYSTNETVHSKVGSNKNSSLNEQRSEEVLSLLGPLFTSGSEYPARETFRKIIPPLSYSNECSIEEALALPELGMSPKRNYKTDVNLFNSDSTFSLNSKQHAKTTLSYLNQVFPLNSNKLNREKYVEIDDPMDTNYIEDEESFCF</sequence>
<evidence type="ECO:0000313" key="1">
    <source>
        <dbReference type="EMBL" id="GES96804.1"/>
    </source>
</evidence>
<organism evidence="1 2">
    <name type="scientific">Rhizophagus clarus</name>
    <dbReference type="NCBI Taxonomy" id="94130"/>
    <lineage>
        <taxon>Eukaryota</taxon>
        <taxon>Fungi</taxon>
        <taxon>Fungi incertae sedis</taxon>
        <taxon>Mucoromycota</taxon>
        <taxon>Glomeromycotina</taxon>
        <taxon>Glomeromycetes</taxon>
        <taxon>Glomerales</taxon>
        <taxon>Glomeraceae</taxon>
        <taxon>Rhizophagus</taxon>
    </lineage>
</organism>
<reference evidence="1" key="1">
    <citation type="submission" date="2019-10" db="EMBL/GenBank/DDBJ databases">
        <title>Conservation and host-specific expression of non-tandemly repeated heterogenous ribosome RNA gene in arbuscular mycorrhizal fungi.</title>
        <authorList>
            <person name="Maeda T."/>
            <person name="Kobayashi Y."/>
            <person name="Nakagawa T."/>
            <person name="Ezawa T."/>
            <person name="Yamaguchi K."/>
            <person name="Bino T."/>
            <person name="Nishimoto Y."/>
            <person name="Shigenobu S."/>
            <person name="Kawaguchi M."/>
        </authorList>
    </citation>
    <scope>NUCLEOTIDE SEQUENCE</scope>
    <source>
        <strain evidence="1">HR1</strain>
    </source>
</reference>
<gene>
    <name evidence="1" type="ORF">RCL2_002341900</name>
</gene>
<dbReference type="AlphaFoldDB" id="A0A8H3M0Z0"/>
<evidence type="ECO:0000313" key="2">
    <source>
        <dbReference type="Proteomes" id="UP000615446"/>
    </source>
</evidence>
<name>A0A8H3M0Z0_9GLOM</name>
<proteinExistence type="predicted"/>
<dbReference type="EMBL" id="BLAL01000252">
    <property type="protein sequence ID" value="GES96804.1"/>
    <property type="molecule type" value="Genomic_DNA"/>
</dbReference>
<comment type="caution">
    <text evidence="1">The sequence shown here is derived from an EMBL/GenBank/DDBJ whole genome shotgun (WGS) entry which is preliminary data.</text>
</comment>